<dbReference type="InterPro" id="IPR043180">
    <property type="entry name" value="Baseplate_struct_Gp11_C"/>
</dbReference>
<dbReference type="KEGG" id="vg:40089359"/>
<dbReference type="InterPro" id="IPR014791">
    <property type="entry name" value="Baseplate_struct_Gp11"/>
</dbReference>
<dbReference type="InterPro" id="IPR015982">
    <property type="entry name" value="Baseplate_struct_Gp11_N_sf"/>
</dbReference>
<dbReference type="InterPro" id="IPR036214">
    <property type="entry name" value="Gp11_sf"/>
</dbReference>
<organism evidence="1 2">
    <name type="scientific">Aeromonas phage AS-gz</name>
    <dbReference type="NCBI Taxonomy" id="2026082"/>
    <lineage>
        <taxon>Viruses</taxon>
        <taxon>Duplodnaviria</taxon>
        <taxon>Heunggongvirae</taxon>
        <taxon>Uroviricota</taxon>
        <taxon>Caudoviricetes</taxon>
        <taxon>Pantevenvirales</taxon>
        <taxon>Straboviridae</taxon>
        <taxon>Tulanevirus</taxon>
        <taxon>Tulanevirus asgz</taxon>
    </lineage>
</organism>
<dbReference type="EMBL" id="MF479730">
    <property type="protein sequence ID" value="ASU00538.1"/>
    <property type="molecule type" value="Genomic_DNA"/>
</dbReference>
<evidence type="ECO:0000313" key="1">
    <source>
        <dbReference type="EMBL" id="ASU00538.1"/>
    </source>
</evidence>
<evidence type="ECO:0000313" key="2">
    <source>
        <dbReference type="Proteomes" id="UP000221110"/>
    </source>
</evidence>
<keyword evidence="2" id="KW-1185">Reference proteome</keyword>
<dbReference type="RefSeq" id="YP_009612989.1">
    <property type="nucleotide sequence ID" value="NC_042019.1"/>
</dbReference>
<dbReference type="SUPFAM" id="SSF56558">
    <property type="entry name" value="Baseplate structural protein gp11"/>
    <property type="match status" value="1"/>
</dbReference>
<dbReference type="Gene3D" id="3.90.1160.10">
    <property type="entry name" value="Baseplate structural protein gp11, finger domain"/>
    <property type="match status" value="1"/>
</dbReference>
<dbReference type="GeneID" id="40089359"/>
<proteinExistence type="predicted"/>
<dbReference type="Proteomes" id="UP000221110">
    <property type="component" value="Segment"/>
</dbReference>
<sequence length="220" mass="24034">MISKTLESAHNIFRKATHIEYLTKPGTQVMSARNIGGPTVDSFINGVNYPNVQSAIDELQTLTMLPINAIYTSDVQVSPEGVRQAEMLTFSGSVLPSELNKSVITVYGIPFVIAAGTNADAVCDIVLAKFEEMRDAGILFYSVQRQSGTTTPIIEVQFIDSAEHGNIESFSSWGIVVQREITVPGKPGYGNWEYMGKESKTLTGGSVTSSFDLYYFKRIG</sequence>
<dbReference type="Pfam" id="PF08677">
    <property type="entry name" value="GP11"/>
    <property type="match status" value="1"/>
</dbReference>
<dbReference type="Gene3D" id="2.20.20.20">
    <property type="entry name" value="Baseplate structural protein gp11, C-terminal domain"/>
    <property type="match status" value="1"/>
</dbReference>
<accession>A0A223LEU1</accession>
<dbReference type="InterPro" id="IPR015976">
    <property type="entry name" value="Phage_T4_Gp11_C"/>
</dbReference>
<reference evidence="1 2" key="1">
    <citation type="submission" date="2017-07" db="EMBL/GenBank/DDBJ databases">
        <title>In vitro design and evaluation of phage cocktails against multidrug-resistant Aeromonas salmonicida.</title>
        <authorList>
            <person name="Chen L."/>
            <person name="Yuan S."/>
            <person name="Ma Y."/>
        </authorList>
    </citation>
    <scope>NUCLEOTIDE SEQUENCE [LARGE SCALE GENOMIC DNA]</scope>
</reference>
<dbReference type="Gene3D" id="1.10.286.30">
    <property type="entry name" value="Baseplate structural protein GP11, N-terminal domain"/>
    <property type="match status" value="1"/>
</dbReference>
<protein>
    <submittedName>
        <fullName evidence="1">Baseplate wedge subunit</fullName>
    </submittedName>
</protein>
<name>A0A223LEU1_9CAUD</name>
<dbReference type="SMR" id="A0A223LEU1"/>